<evidence type="ECO:0000256" key="2">
    <source>
        <dbReference type="ARBA" id="ARBA00010044"/>
    </source>
</evidence>
<protein>
    <recommendedName>
        <fullName evidence="14">ATP-dependent zinc metalloprotease FtsH</fullName>
        <ecNumber evidence="14">3.4.24.-</ecNumber>
    </recommendedName>
</protein>
<dbReference type="Gene3D" id="1.20.58.760">
    <property type="entry name" value="Peptidase M41"/>
    <property type="match status" value="1"/>
</dbReference>
<dbReference type="InterPro" id="IPR003959">
    <property type="entry name" value="ATPase_AAA_core"/>
</dbReference>
<dbReference type="PROSITE" id="PS00674">
    <property type="entry name" value="AAA"/>
    <property type="match status" value="1"/>
</dbReference>
<comment type="similarity">
    <text evidence="2 14">In the C-terminal section; belongs to the peptidase M41 family.</text>
</comment>
<keyword evidence="3 14" id="KW-0645">Protease</keyword>
<dbReference type="InterPro" id="IPR003960">
    <property type="entry name" value="ATPase_AAA_CS"/>
</dbReference>
<dbReference type="FunFam" id="1.10.8.60:FF:000001">
    <property type="entry name" value="ATP-dependent zinc metalloprotease FtsH"/>
    <property type="match status" value="1"/>
</dbReference>
<dbReference type="Proteomes" id="UP000007383">
    <property type="component" value="Chromosome"/>
</dbReference>
<feature type="binding site" evidence="14">
    <location>
        <begin position="257"/>
        <end position="264"/>
    </location>
    <ligand>
        <name>ATP</name>
        <dbReference type="ChEBI" id="CHEBI:30616"/>
    </ligand>
</feature>
<keyword evidence="6 14" id="KW-0547">Nucleotide-binding</keyword>
<feature type="compositionally biased region" description="Low complexity" evidence="16">
    <location>
        <begin position="678"/>
        <end position="702"/>
    </location>
</feature>
<dbReference type="Pfam" id="PF01434">
    <property type="entry name" value="Peptidase_M41"/>
    <property type="match status" value="1"/>
</dbReference>
<dbReference type="GO" id="GO:0016887">
    <property type="term" value="F:ATP hydrolysis activity"/>
    <property type="evidence" value="ECO:0007669"/>
    <property type="project" value="UniProtKB-UniRule"/>
</dbReference>
<name>H9UM61_SPIAZ</name>
<evidence type="ECO:0000256" key="8">
    <source>
        <dbReference type="ARBA" id="ARBA00022833"/>
    </source>
</evidence>
<dbReference type="KEGG" id="sfc:Spiaf_2574"/>
<evidence type="ECO:0000256" key="13">
    <source>
        <dbReference type="ARBA" id="ARBA00061570"/>
    </source>
</evidence>
<feature type="region of interest" description="Disordered" evidence="16">
    <location>
        <begin position="658"/>
        <end position="712"/>
    </location>
</feature>
<dbReference type="EMBL" id="CP003282">
    <property type="protein sequence ID" value="AFG38604.1"/>
    <property type="molecule type" value="Genomic_DNA"/>
</dbReference>
<dbReference type="GO" id="GO:0004176">
    <property type="term" value="F:ATP-dependent peptidase activity"/>
    <property type="evidence" value="ECO:0007669"/>
    <property type="project" value="InterPro"/>
</dbReference>
<keyword evidence="14" id="KW-0997">Cell inner membrane</keyword>
<dbReference type="STRING" id="889378.Spiaf_2574"/>
<evidence type="ECO:0000256" key="9">
    <source>
        <dbReference type="ARBA" id="ARBA00022840"/>
    </source>
</evidence>
<dbReference type="SUPFAM" id="SSF140990">
    <property type="entry name" value="FtsH protease domain-like"/>
    <property type="match status" value="1"/>
</dbReference>
<dbReference type="InterPro" id="IPR005936">
    <property type="entry name" value="FtsH"/>
</dbReference>
<dbReference type="Gene3D" id="3.30.720.210">
    <property type="match status" value="1"/>
</dbReference>
<keyword evidence="4 14" id="KW-0812">Transmembrane</keyword>
<dbReference type="AlphaFoldDB" id="H9UM61"/>
<keyword evidence="10 14" id="KW-1133">Transmembrane helix</keyword>
<dbReference type="InterPro" id="IPR041569">
    <property type="entry name" value="AAA_lid_3"/>
</dbReference>
<dbReference type="NCBIfam" id="TIGR01241">
    <property type="entry name" value="FtsH_fam"/>
    <property type="match status" value="1"/>
</dbReference>
<dbReference type="GO" id="GO:0008270">
    <property type="term" value="F:zinc ion binding"/>
    <property type="evidence" value="ECO:0007669"/>
    <property type="project" value="UniProtKB-UniRule"/>
</dbReference>
<keyword evidence="9 14" id="KW-0067">ATP-binding</keyword>
<evidence type="ECO:0000256" key="12">
    <source>
        <dbReference type="ARBA" id="ARBA00023136"/>
    </source>
</evidence>
<proteinExistence type="inferred from homology"/>
<dbReference type="FunFam" id="1.20.58.760:FF:000001">
    <property type="entry name" value="ATP-dependent zinc metalloprotease FtsH"/>
    <property type="match status" value="1"/>
</dbReference>
<feature type="binding site" evidence="14">
    <location>
        <position position="481"/>
    </location>
    <ligand>
        <name>Zn(2+)</name>
        <dbReference type="ChEBI" id="CHEBI:29105"/>
        <note>catalytic</note>
    </ligand>
</feature>
<dbReference type="Gene3D" id="3.40.50.300">
    <property type="entry name" value="P-loop containing nucleotide triphosphate hydrolases"/>
    <property type="match status" value="1"/>
</dbReference>
<evidence type="ECO:0000256" key="10">
    <source>
        <dbReference type="ARBA" id="ARBA00022989"/>
    </source>
</evidence>
<feature type="region of interest" description="Disordered" evidence="16">
    <location>
        <begin position="1"/>
        <end position="37"/>
    </location>
</feature>
<dbReference type="Gene3D" id="1.10.8.60">
    <property type="match status" value="1"/>
</dbReference>
<keyword evidence="12 14" id="KW-0472">Membrane</keyword>
<dbReference type="GO" id="GO:0004222">
    <property type="term" value="F:metalloendopeptidase activity"/>
    <property type="evidence" value="ECO:0007669"/>
    <property type="project" value="InterPro"/>
</dbReference>
<dbReference type="SUPFAM" id="SSF52540">
    <property type="entry name" value="P-loop containing nucleoside triphosphate hydrolases"/>
    <property type="match status" value="1"/>
</dbReference>
<evidence type="ECO:0000259" key="17">
    <source>
        <dbReference type="SMART" id="SM00382"/>
    </source>
</evidence>
<evidence type="ECO:0000256" key="11">
    <source>
        <dbReference type="ARBA" id="ARBA00023049"/>
    </source>
</evidence>
<feature type="binding site" evidence="14">
    <location>
        <position position="554"/>
    </location>
    <ligand>
        <name>Zn(2+)</name>
        <dbReference type="ChEBI" id="CHEBI:29105"/>
        <note>catalytic</note>
    </ligand>
</feature>
<evidence type="ECO:0000313" key="19">
    <source>
        <dbReference type="Proteomes" id="UP000007383"/>
    </source>
</evidence>
<evidence type="ECO:0000256" key="3">
    <source>
        <dbReference type="ARBA" id="ARBA00022670"/>
    </source>
</evidence>
<dbReference type="Pfam" id="PF00004">
    <property type="entry name" value="AAA"/>
    <property type="match status" value="1"/>
</dbReference>
<dbReference type="EC" id="3.4.24.-" evidence="14"/>
<feature type="transmembrane region" description="Helical" evidence="14">
    <location>
        <begin position="162"/>
        <end position="180"/>
    </location>
</feature>
<dbReference type="PATRIC" id="fig|889378.3.peg.2550"/>
<evidence type="ECO:0000256" key="4">
    <source>
        <dbReference type="ARBA" id="ARBA00022692"/>
    </source>
</evidence>
<dbReference type="Pfam" id="PF06480">
    <property type="entry name" value="FtsH_ext"/>
    <property type="match status" value="1"/>
</dbReference>
<comment type="subcellular location">
    <subcellularLocation>
        <location evidence="14">Cell inner membrane</location>
        <topology evidence="14">Multi-pass membrane protein</topology>
        <orientation evidence="14">Cytoplasmic side</orientation>
    </subcellularLocation>
    <subcellularLocation>
        <location evidence="1">Membrane</location>
    </subcellularLocation>
</comment>
<dbReference type="GO" id="GO:0030163">
    <property type="term" value="P:protein catabolic process"/>
    <property type="evidence" value="ECO:0007669"/>
    <property type="project" value="UniProtKB-UniRule"/>
</dbReference>
<comment type="function">
    <text evidence="14">Acts as a processive, ATP-dependent zinc metallopeptidase for both cytoplasmic and membrane proteins. Plays a role in the quality control of integral membrane proteins.</text>
</comment>
<evidence type="ECO:0000256" key="5">
    <source>
        <dbReference type="ARBA" id="ARBA00022723"/>
    </source>
</evidence>
<dbReference type="PANTHER" id="PTHR43655">
    <property type="entry name" value="ATP-DEPENDENT PROTEASE"/>
    <property type="match status" value="1"/>
</dbReference>
<feature type="binding site" evidence="14">
    <location>
        <position position="477"/>
    </location>
    <ligand>
        <name>Zn(2+)</name>
        <dbReference type="ChEBI" id="CHEBI:29105"/>
        <note>catalytic</note>
    </ligand>
</feature>
<evidence type="ECO:0000256" key="15">
    <source>
        <dbReference type="RuleBase" id="RU003651"/>
    </source>
</evidence>
<reference evidence="19" key="1">
    <citation type="journal article" date="2013" name="Stand. Genomic Sci.">
        <title>Complete genome sequence of the halophilic bacterium Spirochaeta africana type strain (Z-7692(T)) from the alkaline Lake Magadi in the East African Rift.</title>
        <authorList>
            <person name="Liolos K."/>
            <person name="Abt B."/>
            <person name="Scheuner C."/>
            <person name="Teshima H."/>
            <person name="Held B."/>
            <person name="Lapidus A."/>
            <person name="Nolan M."/>
            <person name="Lucas S."/>
            <person name="Deshpande S."/>
            <person name="Cheng J.F."/>
            <person name="Tapia R."/>
            <person name="Goodwin L.A."/>
            <person name="Pitluck S."/>
            <person name="Pagani I."/>
            <person name="Ivanova N."/>
            <person name="Mavromatis K."/>
            <person name="Mikhailova N."/>
            <person name="Huntemann M."/>
            <person name="Pati A."/>
            <person name="Chen A."/>
            <person name="Palaniappan K."/>
            <person name="Land M."/>
            <person name="Rohde M."/>
            <person name="Tindall B.J."/>
            <person name="Detter J.C."/>
            <person name="Goker M."/>
            <person name="Bristow J."/>
            <person name="Eisen J.A."/>
            <person name="Markowitz V."/>
            <person name="Hugenholtz P."/>
            <person name="Woyke T."/>
            <person name="Klenk H.P."/>
            <person name="Kyrpides N.C."/>
        </authorList>
    </citation>
    <scope>NUCLEOTIDE SEQUENCE</scope>
    <source>
        <strain evidence="19">ATCC 700263 / DSM 8902 / Z-7692</strain>
    </source>
</reference>
<dbReference type="FunFam" id="3.40.50.300:FF:000001">
    <property type="entry name" value="ATP-dependent zinc metalloprotease FtsH"/>
    <property type="match status" value="1"/>
</dbReference>
<dbReference type="GO" id="GO:0005524">
    <property type="term" value="F:ATP binding"/>
    <property type="evidence" value="ECO:0007669"/>
    <property type="project" value="UniProtKB-UniRule"/>
</dbReference>
<dbReference type="InterPro" id="IPR027417">
    <property type="entry name" value="P-loop_NTPase"/>
</dbReference>
<keyword evidence="14" id="KW-1003">Cell membrane</keyword>
<comment type="subunit">
    <text evidence="14">Homohexamer.</text>
</comment>
<organism evidence="18 19">
    <name type="scientific">Spirochaeta africana (strain ATCC 700263 / DSM 8902 / Z-7692)</name>
    <dbReference type="NCBI Taxonomy" id="889378"/>
    <lineage>
        <taxon>Bacteria</taxon>
        <taxon>Pseudomonadati</taxon>
        <taxon>Spirochaetota</taxon>
        <taxon>Spirochaetia</taxon>
        <taxon>Spirochaetales</taxon>
        <taxon>Spirochaetaceae</taxon>
        <taxon>Spirochaeta</taxon>
    </lineage>
</organism>
<keyword evidence="5 14" id="KW-0479">Metal-binding</keyword>
<dbReference type="PANTHER" id="PTHR43655:SF2">
    <property type="entry name" value="AFG3 LIKE MATRIX AAA PEPTIDASE SUBUNIT 2, ISOFORM A"/>
    <property type="match status" value="1"/>
</dbReference>
<keyword evidence="11 14" id="KW-0482">Metalloprotease</keyword>
<keyword evidence="8 14" id="KW-0862">Zinc</keyword>
<dbReference type="InterPro" id="IPR000642">
    <property type="entry name" value="Peptidase_M41"/>
</dbReference>
<dbReference type="Pfam" id="PF17862">
    <property type="entry name" value="AAA_lid_3"/>
    <property type="match status" value="1"/>
</dbReference>
<evidence type="ECO:0000313" key="18">
    <source>
        <dbReference type="EMBL" id="AFG38604.1"/>
    </source>
</evidence>
<sequence length="712" mass="78007">MLRWVYMSGSDNPDSKPDPSNPWGGKKDSDSGDDDQNRQFPGFGNFFKGGMNFPFLFLIIAIVLMLVMNLFQAQPSENEISYREFVQKIESGEIQQVQISQQALRGRSTSRQAPAAEGLLQQTSPWTYIASRIPSHSDAELIDLMMAQGVEFSGVFPEERPLLSLLLSWIIPIAILLIFWRIMFSRLGNMGGAGGLMNFGKNNAKVAVEGDTGVKFTDVAGADESKAELEEVVDFLQKPERYLAIGGKIPKGVMLIGPPGTGKTLLARAVAGEAGVPFFRMSGSDFVEMFVGVGASRVRDLFKQAREKAPSIIFIDELDAIGKSRSRMSTNDEREQTLNQLLVEMDGFDARSGVIVLAASNRPETLDPALMRPGRFDRQVLVDKPDLDGRQAILEIHAKGVKLSTQVDMARIARATAGLAGADLANIINESALLAVRADRDVVIQEDLEEAIEKVMAGLQKKNRAINPELRRRIAYHEVGHAMVAHYTTGADPVEKISIVPRGYGALGYTLQVPIEDRFLMTQDELIGKVDVLLGGRAAEKVVYGDISTGASNDLSKAGDIVRRMITEFGMSEKFHNVYLPKGGGGTYLDNEVSLSSREYSESTQQYIDEEIARLVGERYEKVIEFLQKHRELLDSITDHLLEHEVLSRDQFIELLGEEPEERHPLDKPVSADPGTESGAADPATDPGAADPGADPASAGDTVDTPPDTDRE</sequence>
<evidence type="ECO:0000256" key="6">
    <source>
        <dbReference type="ARBA" id="ARBA00022741"/>
    </source>
</evidence>
<dbReference type="InterPro" id="IPR050928">
    <property type="entry name" value="ATP-dep_Zn_Metalloprotease"/>
</dbReference>
<dbReference type="GO" id="GO:0005886">
    <property type="term" value="C:plasma membrane"/>
    <property type="evidence" value="ECO:0007669"/>
    <property type="project" value="UniProtKB-SubCell"/>
</dbReference>
<evidence type="ECO:0000256" key="14">
    <source>
        <dbReference type="HAMAP-Rule" id="MF_01458"/>
    </source>
</evidence>
<comment type="similarity">
    <text evidence="15">Belongs to the AAA ATPase family.</text>
</comment>
<comment type="similarity">
    <text evidence="13 14">In the central section; belongs to the AAA ATPase family.</text>
</comment>
<dbReference type="InterPro" id="IPR011546">
    <property type="entry name" value="Pept_M41_FtsH_extracell"/>
</dbReference>
<feature type="active site" evidence="14">
    <location>
        <position position="478"/>
    </location>
</feature>
<dbReference type="RefSeq" id="WP_014456586.1">
    <property type="nucleotide sequence ID" value="NC_017098.1"/>
</dbReference>
<evidence type="ECO:0000256" key="1">
    <source>
        <dbReference type="ARBA" id="ARBA00004370"/>
    </source>
</evidence>
<gene>
    <name evidence="14" type="primary">ftsH</name>
    <name evidence="18" type="ordered locus">Spiaf_2574</name>
</gene>
<accession>H9UM61</accession>
<keyword evidence="7 14" id="KW-0378">Hydrolase</keyword>
<dbReference type="HOGENOM" id="CLU_000688_16_2_12"/>
<dbReference type="InterPro" id="IPR003593">
    <property type="entry name" value="AAA+_ATPase"/>
</dbReference>
<dbReference type="SMART" id="SM00382">
    <property type="entry name" value="AAA"/>
    <property type="match status" value="1"/>
</dbReference>
<dbReference type="InterPro" id="IPR037219">
    <property type="entry name" value="Peptidase_M41-like"/>
</dbReference>
<feature type="domain" description="AAA+ ATPase" evidence="17">
    <location>
        <begin position="249"/>
        <end position="386"/>
    </location>
</feature>
<comment type="cofactor">
    <cofactor evidence="14">
        <name>Zn(2+)</name>
        <dbReference type="ChEBI" id="CHEBI:29105"/>
    </cofactor>
    <text evidence="14">Binds 1 zinc ion per subunit.</text>
</comment>
<keyword evidence="19" id="KW-1185">Reference proteome</keyword>
<evidence type="ECO:0000256" key="7">
    <source>
        <dbReference type="ARBA" id="ARBA00022801"/>
    </source>
</evidence>
<evidence type="ECO:0000256" key="16">
    <source>
        <dbReference type="SAM" id="MobiDB-lite"/>
    </source>
</evidence>
<dbReference type="eggNOG" id="COG0465">
    <property type="taxonomic scope" value="Bacteria"/>
</dbReference>
<dbReference type="HAMAP" id="MF_01458">
    <property type="entry name" value="FtsH"/>
    <property type="match status" value="1"/>
</dbReference>
<dbReference type="GO" id="GO:0006508">
    <property type="term" value="P:proteolysis"/>
    <property type="evidence" value="ECO:0007669"/>
    <property type="project" value="UniProtKB-KW"/>
</dbReference>
<feature type="transmembrane region" description="Helical" evidence="14">
    <location>
        <begin position="53"/>
        <end position="71"/>
    </location>
</feature>
<dbReference type="CDD" id="cd19501">
    <property type="entry name" value="RecA-like_FtsH"/>
    <property type="match status" value="1"/>
</dbReference>